<gene>
    <name evidence="1" type="ORF">OKJ48_37240</name>
</gene>
<evidence type="ECO:0000313" key="1">
    <source>
        <dbReference type="EMBL" id="MEB3965827.1"/>
    </source>
</evidence>
<accession>A0ABU6CMB3</accession>
<organism evidence="1 2">
    <name type="scientific">Streptomyces kunmingensis</name>
    <dbReference type="NCBI Taxonomy" id="68225"/>
    <lineage>
        <taxon>Bacteria</taxon>
        <taxon>Bacillati</taxon>
        <taxon>Actinomycetota</taxon>
        <taxon>Actinomycetes</taxon>
        <taxon>Kitasatosporales</taxon>
        <taxon>Streptomycetaceae</taxon>
        <taxon>Streptomyces</taxon>
    </lineage>
</organism>
<dbReference type="Proteomes" id="UP001352223">
    <property type="component" value="Unassembled WGS sequence"/>
</dbReference>
<name>A0ABU6CMB3_9ACTN</name>
<evidence type="ECO:0000313" key="2">
    <source>
        <dbReference type="Proteomes" id="UP001352223"/>
    </source>
</evidence>
<dbReference type="RefSeq" id="WP_324774449.1">
    <property type="nucleotide sequence ID" value="NZ_BAAATS010000009.1"/>
</dbReference>
<reference evidence="1 2" key="1">
    <citation type="submission" date="2022-10" db="EMBL/GenBank/DDBJ databases">
        <authorList>
            <person name="Xie J."/>
            <person name="Shen N."/>
        </authorList>
    </citation>
    <scope>NUCLEOTIDE SEQUENCE [LARGE SCALE GENOMIC DNA]</scope>
    <source>
        <strain evidence="1 2">DSM 41681</strain>
    </source>
</reference>
<dbReference type="EMBL" id="JAOZYB010000342">
    <property type="protein sequence ID" value="MEB3965827.1"/>
    <property type="molecule type" value="Genomic_DNA"/>
</dbReference>
<sequence>MPVPAISTVGDLRAALDRYGLPGDREKFEAELAEATSVSPINDLEGVAAVLRAYRHRVLIRNSTEVMSALEAARPAGQRGAAHD</sequence>
<comment type="caution">
    <text evidence="1">The sequence shown here is derived from an EMBL/GenBank/DDBJ whole genome shotgun (WGS) entry which is preliminary data.</text>
</comment>
<keyword evidence="2" id="KW-1185">Reference proteome</keyword>
<proteinExistence type="predicted"/>
<protein>
    <submittedName>
        <fullName evidence="1">Uncharacterized protein</fullName>
    </submittedName>
</protein>